<dbReference type="EMBL" id="JAAPAO010000386">
    <property type="protein sequence ID" value="KAF4661231.1"/>
    <property type="molecule type" value="Genomic_DNA"/>
</dbReference>
<gene>
    <name evidence="1" type="ORF">FOL47_006778</name>
</gene>
<accession>A0A7J6LQT0</accession>
<keyword evidence="2" id="KW-1185">Reference proteome</keyword>
<dbReference type="Proteomes" id="UP000591131">
    <property type="component" value="Unassembled WGS sequence"/>
</dbReference>
<evidence type="ECO:0000313" key="1">
    <source>
        <dbReference type="EMBL" id="KAF4661231.1"/>
    </source>
</evidence>
<organism evidence="1 2">
    <name type="scientific">Perkinsus chesapeaki</name>
    <name type="common">Clam parasite</name>
    <name type="synonym">Perkinsus andrewsi</name>
    <dbReference type="NCBI Taxonomy" id="330153"/>
    <lineage>
        <taxon>Eukaryota</taxon>
        <taxon>Sar</taxon>
        <taxon>Alveolata</taxon>
        <taxon>Perkinsozoa</taxon>
        <taxon>Perkinsea</taxon>
        <taxon>Perkinsida</taxon>
        <taxon>Perkinsidae</taxon>
        <taxon>Perkinsus</taxon>
    </lineage>
</organism>
<name>A0A7J6LQT0_PERCH</name>
<proteinExistence type="predicted"/>
<sequence>MFGILGSVSLPVGDGHLLELDAVHGNIPGYEGRPGLYCHIKDLGLWAVVDTGAPIFHLIWREWFESVMGPHSCGLLHAGCYVCKTPCDPRHAVTRVETFLDGTSINIFEHEDDLKIGSVDVGKMKFQLTFGQDPPPSVYPVFNLLGLRRQPEGGFPPLLYQLIDKKPKMVNSKTFAI</sequence>
<dbReference type="AlphaFoldDB" id="A0A7J6LQT0"/>
<evidence type="ECO:0000313" key="2">
    <source>
        <dbReference type="Proteomes" id="UP000591131"/>
    </source>
</evidence>
<protein>
    <submittedName>
        <fullName evidence="1">Uncharacterized protein</fullName>
    </submittedName>
</protein>
<reference evidence="1 2" key="1">
    <citation type="submission" date="2020-04" db="EMBL/GenBank/DDBJ databases">
        <title>Perkinsus chesapeaki whole genome sequence.</title>
        <authorList>
            <person name="Bogema D.R."/>
        </authorList>
    </citation>
    <scope>NUCLEOTIDE SEQUENCE [LARGE SCALE GENOMIC DNA]</scope>
    <source>
        <strain evidence="1">ATCC PRA-425</strain>
    </source>
</reference>
<comment type="caution">
    <text evidence="1">The sequence shown here is derived from an EMBL/GenBank/DDBJ whole genome shotgun (WGS) entry which is preliminary data.</text>
</comment>